<name>A0AAW2U0Y3_9LAMI</name>
<dbReference type="InterPro" id="IPR012337">
    <property type="entry name" value="RNaseH-like_sf"/>
</dbReference>
<dbReference type="InterPro" id="IPR041588">
    <property type="entry name" value="Integrase_H2C2"/>
</dbReference>
<dbReference type="EMBL" id="JACGWN010000013">
    <property type="protein sequence ID" value="KAL0410739.1"/>
    <property type="molecule type" value="Genomic_DNA"/>
</dbReference>
<evidence type="ECO:0000259" key="1">
    <source>
        <dbReference type="Pfam" id="PF17921"/>
    </source>
</evidence>
<accession>A0AAW2U0Y3</accession>
<dbReference type="PANTHER" id="PTHR48475:SF1">
    <property type="entry name" value="RNASE H TYPE-1 DOMAIN-CONTAINING PROTEIN"/>
    <property type="match status" value="1"/>
</dbReference>
<sequence>MGSHLDDIYARRVTILTVRPERRIQENNFIGIPQSESWMDNIRRYLEVGSLPDNKDEARKIEKMSGRFFLKGGYLFKKSFATLALRCLNPKEAWEVMKEIHEGSCGNHAGGQSLATKILRSGYFWPTMQQDSMQIVRKCVRCQVHGNLHHAPAVGIEFTCPAWPFDHWGMDIIGHFPQAAGQRKFILVAVDHFTK</sequence>
<dbReference type="SUPFAM" id="SSF53098">
    <property type="entry name" value="Ribonuclease H-like"/>
    <property type="match status" value="1"/>
</dbReference>
<dbReference type="GO" id="GO:0003676">
    <property type="term" value="F:nucleic acid binding"/>
    <property type="evidence" value="ECO:0007669"/>
    <property type="project" value="InterPro"/>
</dbReference>
<protein>
    <recommendedName>
        <fullName evidence="1">Integrase zinc-binding domain-containing protein</fullName>
    </recommendedName>
</protein>
<reference evidence="2" key="2">
    <citation type="journal article" date="2024" name="Plant">
        <title>Genomic evolution and insights into agronomic trait innovations of Sesamum species.</title>
        <authorList>
            <person name="Miao H."/>
            <person name="Wang L."/>
            <person name="Qu L."/>
            <person name="Liu H."/>
            <person name="Sun Y."/>
            <person name="Le M."/>
            <person name="Wang Q."/>
            <person name="Wei S."/>
            <person name="Zheng Y."/>
            <person name="Lin W."/>
            <person name="Duan Y."/>
            <person name="Cao H."/>
            <person name="Xiong S."/>
            <person name="Wang X."/>
            <person name="Wei L."/>
            <person name="Li C."/>
            <person name="Ma Q."/>
            <person name="Ju M."/>
            <person name="Zhao R."/>
            <person name="Li G."/>
            <person name="Mu C."/>
            <person name="Tian Q."/>
            <person name="Mei H."/>
            <person name="Zhang T."/>
            <person name="Gao T."/>
            <person name="Zhang H."/>
        </authorList>
    </citation>
    <scope>NUCLEOTIDE SEQUENCE</scope>
    <source>
        <strain evidence="2">KEN1</strain>
    </source>
</reference>
<feature type="domain" description="Integrase zinc-binding" evidence="1">
    <location>
        <begin position="90"/>
        <end position="145"/>
    </location>
</feature>
<reference evidence="2" key="1">
    <citation type="submission" date="2020-06" db="EMBL/GenBank/DDBJ databases">
        <authorList>
            <person name="Li T."/>
            <person name="Hu X."/>
            <person name="Zhang T."/>
            <person name="Song X."/>
            <person name="Zhang H."/>
            <person name="Dai N."/>
            <person name="Sheng W."/>
            <person name="Hou X."/>
            <person name="Wei L."/>
        </authorList>
    </citation>
    <scope>NUCLEOTIDE SEQUENCE</scope>
    <source>
        <strain evidence="2">KEN1</strain>
        <tissue evidence="2">Leaf</tissue>
    </source>
</reference>
<dbReference type="Gene3D" id="3.30.420.10">
    <property type="entry name" value="Ribonuclease H-like superfamily/Ribonuclease H"/>
    <property type="match status" value="1"/>
</dbReference>
<proteinExistence type="predicted"/>
<gene>
    <name evidence="2" type="ORF">Slati_3663600</name>
</gene>
<dbReference type="InterPro" id="IPR036397">
    <property type="entry name" value="RNaseH_sf"/>
</dbReference>
<dbReference type="PANTHER" id="PTHR48475">
    <property type="entry name" value="RIBONUCLEASE H"/>
    <property type="match status" value="1"/>
</dbReference>
<dbReference type="Gene3D" id="1.10.340.70">
    <property type="match status" value="1"/>
</dbReference>
<organism evidence="2">
    <name type="scientific">Sesamum latifolium</name>
    <dbReference type="NCBI Taxonomy" id="2727402"/>
    <lineage>
        <taxon>Eukaryota</taxon>
        <taxon>Viridiplantae</taxon>
        <taxon>Streptophyta</taxon>
        <taxon>Embryophyta</taxon>
        <taxon>Tracheophyta</taxon>
        <taxon>Spermatophyta</taxon>
        <taxon>Magnoliopsida</taxon>
        <taxon>eudicotyledons</taxon>
        <taxon>Gunneridae</taxon>
        <taxon>Pentapetalae</taxon>
        <taxon>asterids</taxon>
        <taxon>lamiids</taxon>
        <taxon>Lamiales</taxon>
        <taxon>Pedaliaceae</taxon>
        <taxon>Sesamum</taxon>
    </lineage>
</organism>
<dbReference type="Pfam" id="PF17921">
    <property type="entry name" value="Integrase_H2C2"/>
    <property type="match status" value="1"/>
</dbReference>
<evidence type="ECO:0000313" key="2">
    <source>
        <dbReference type="EMBL" id="KAL0410739.1"/>
    </source>
</evidence>
<comment type="caution">
    <text evidence="2">The sequence shown here is derived from an EMBL/GenBank/DDBJ whole genome shotgun (WGS) entry which is preliminary data.</text>
</comment>
<dbReference type="AlphaFoldDB" id="A0AAW2U0Y3"/>